<keyword evidence="2" id="KW-1185">Reference proteome</keyword>
<organism evidence="1 2">
    <name type="scientific">Helianthus annuus</name>
    <name type="common">Common sunflower</name>
    <dbReference type="NCBI Taxonomy" id="4232"/>
    <lineage>
        <taxon>Eukaryota</taxon>
        <taxon>Viridiplantae</taxon>
        <taxon>Streptophyta</taxon>
        <taxon>Embryophyta</taxon>
        <taxon>Tracheophyta</taxon>
        <taxon>Spermatophyta</taxon>
        <taxon>Magnoliopsida</taxon>
        <taxon>eudicotyledons</taxon>
        <taxon>Gunneridae</taxon>
        <taxon>Pentapetalae</taxon>
        <taxon>asterids</taxon>
        <taxon>campanulids</taxon>
        <taxon>Asterales</taxon>
        <taxon>Asteraceae</taxon>
        <taxon>Asteroideae</taxon>
        <taxon>Heliantheae alliance</taxon>
        <taxon>Heliantheae</taxon>
        <taxon>Helianthus</taxon>
    </lineage>
</organism>
<sequence>MLGLYESPYLLSLSQSSQGPPNHLGVLKHDDEGLNAKSLSSSTFEIRKLGF</sequence>
<dbReference type="EMBL" id="CM007894">
    <property type="protein sequence ID" value="OTG25196.1"/>
    <property type="molecule type" value="Genomic_DNA"/>
</dbReference>
<accession>A0A251UQS0</accession>
<gene>
    <name evidence="1" type="ORF">HannXRQ_Chr05g0145031</name>
</gene>
<dbReference type="Proteomes" id="UP000215914">
    <property type="component" value="Chromosome 5"/>
</dbReference>
<reference evidence="2" key="1">
    <citation type="journal article" date="2017" name="Nature">
        <title>The sunflower genome provides insights into oil metabolism, flowering and Asterid evolution.</title>
        <authorList>
            <person name="Badouin H."/>
            <person name="Gouzy J."/>
            <person name="Grassa C.J."/>
            <person name="Murat F."/>
            <person name="Staton S.E."/>
            <person name="Cottret L."/>
            <person name="Lelandais-Briere C."/>
            <person name="Owens G.L."/>
            <person name="Carrere S."/>
            <person name="Mayjonade B."/>
            <person name="Legrand L."/>
            <person name="Gill N."/>
            <person name="Kane N.C."/>
            <person name="Bowers J.E."/>
            <person name="Hubner S."/>
            <person name="Bellec A."/>
            <person name="Berard A."/>
            <person name="Berges H."/>
            <person name="Blanchet N."/>
            <person name="Boniface M.C."/>
            <person name="Brunel D."/>
            <person name="Catrice O."/>
            <person name="Chaidir N."/>
            <person name="Claudel C."/>
            <person name="Donnadieu C."/>
            <person name="Faraut T."/>
            <person name="Fievet G."/>
            <person name="Helmstetter N."/>
            <person name="King M."/>
            <person name="Knapp S.J."/>
            <person name="Lai Z."/>
            <person name="Le Paslier M.C."/>
            <person name="Lippi Y."/>
            <person name="Lorenzon L."/>
            <person name="Mandel J.R."/>
            <person name="Marage G."/>
            <person name="Marchand G."/>
            <person name="Marquand E."/>
            <person name="Bret-Mestries E."/>
            <person name="Morien E."/>
            <person name="Nambeesan S."/>
            <person name="Nguyen T."/>
            <person name="Pegot-Espagnet P."/>
            <person name="Pouilly N."/>
            <person name="Raftis F."/>
            <person name="Sallet E."/>
            <person name="Schiex T."/>
            <person name="Thomas J."/>
            <person name="Vandecasteele C."/>
            <person name="Vares D."/>
            <person name="Vear F."/>
            <person name="Vautrin S."/>
            <person name="Crespi M."/>
            <person name="Mangin B."/>
            <person name="Burke J.M."/>
            <person name="Salse J."/>
            <person name="Munos S."/>
            <person name="Vincourt P."/>
            <person name="Rieseberg L.H."/>
            <person name="Langlade N.B."/>
        </authorList>
    </citation>
    <scope>NUCLEOTIDE SEQUENCE [LARGE SCALE GENOMIC DNA]</scope>
    <source>
        <strain evidence="2">cv. SF193</strain>
    </source>
</reference>
<dbReference type="InParanoid" id="A0A251UQS0"/>
<protein>
    <submittedName>
        <fullName evidence="1">Uncharacterized protein</fullName>
    </submittedName>
</protein>
<name>A0A251UQS0_HELAN</name>
<evidence type="ECO:0000313" key="2">
    <source>
        <dbReference type="Proteomes" id="UP000215914"/>
    </source>
</evidence>
<evidence type="ECO:0000313" key="1">
    <source>
        <dbReference type="EMBL" id="OTG25196.1"/>
    </source>
</evidence>
<dbReference type="AlphaFoldDB" id="A0A251UQS0"/>
<proteinExistence type="predicted"/>